<proteinExistence type="inferred from homology"/>
<keyword evidence="3 9" id="KW-0813">Transport</keyword>
<evidence type="ECO:0000256" key="9">
    <source>
        <dbReference type="RuleBase" id="RU363032"/>
    </source>
</evidence>
<dbReference type="InterPro" id="IPR000515">
    <property type="entry name" value="MetI-like"/>
</dbReference>
<evidence type="ECO:0000259" key="11">
    <source>
        <dbReference type="PROSITE" id="PS50928"/>
    </source>
</evidence>
<gene>
    <name evidence="12" type="ORF">JZO67_002931</name>
</gene>
<accession>A0ABV0ETP1</accession>
<organism evidence="12 13">
    <name type="scientific">Candidatus Enterococcus ferrettii</name>
    <dbReference type="NCBI Taxonomy" id="2815324"/>
    <lineage>
        <taxon>Bacteria</taxon>
        <taxon>Bacillati</taxon>
        <taxon>Bacillota</taxon>
        <taxon>Bacilli</taxon>
        <taxon>Lactobacillales</taxon>
        <taxon>Enterococcaceae</taxon>
        <taxon>Enterococcus</taxon>
    </lineage>
</organism>
<comment type="caution">
    <text evidence="12">The sequence shown here is derived from an EMBL/GenBank/DDBJ whole genome shotgun (WGS) entry which is preliminary data.</text>
</comment>
<dbReference type="Proteomes" id="UP000664357">
    <property type="component" value="Unassembled WGS sequence"/>
</dbReference>
<comment type="similarity">
    <text evidence="2 10">Belongs to the binding-protein-dependent transport system permease family. MalFG subfamily.</text>
</comment>
<keyword evidence="6 9" id="KW-0812">Transmembrane</keyword>
<evidence type="ECO:0000256" key="2">
    <source>
        <dbReference type="ARBA" id="ARBA00009047"/>
    </source>
</evidence>
<dbReference type="SUPFAM" id="SSF161098">
    <property type="entry name" value="MetI-like"/>
    <property type="match status" value="1"/>
</dbReference>
<keyword evidence="4 10" id="KW-1003">Cell membrane</keyword>
<feature type="transmembrane region" description="Helical" evidence="9">
    <location>
        <begin position="153"/>
        <end position="179"/>
    </location>
</feature>
<keyword evidence="13" id="KW-1185">Reference proteome</keyword>
<evidence type="ECO:0000256" key="10">
    <source>
        <dbReference type="RuleBase" id="RU367050"/>
    </source>
</evidence>
<feature type="transmembrane region" description="Helical" evidence="9">
    <location>
        <begin position="350"/>
        <end position="372"/>
    </location>
</feature>
<evidence type="ECO:0000256" key="5">
    <source>
        <dbReference type="ARBA" id="ARBA00022597"/>
    </source>
</evidence>
<feature type="domain" description="ABC transmembrane type-1" evidence="11">
    <location>
        <begin position="217"/>
        <end position="438"/>
    </location>
</feature>
<protein>
    <recommendedName>
        <fullName evidence="10">Maltose/maltodextrin transport system permease protein</fullName>
    </recommendedName>
</protein>
<dbReference type="CDD" id="cd06261">
    <property type="entry name" value="TM_PBP2"/>
    <property type="match status" value="1"/>
</dbReference>
<feature type="transmembrane region" description="Helical" evidence="9">
    <location>
        <begin position="40"/>
        <end position="59"/>
    </location>
</feature>
<dbReference type="Gene3D" id="1.10.3720.10">
    <property type="entry name" value="MetI-like"/>
    <property type="match status" value="1"/>
</dbReference>
<keyword evidence="7 9" id="KW-1133">Transmembrane helix</keyword>
<dbReference type="PANTHER" id="PTHR47314">
    <property type="entry name" value="MALTOSE/MALTODEXTRIN TRANSPORT SYSTEM PERMEASE PROTEIN MALF"/>
    <property type="match status" value="1"/>
</dbReference>
<evidence type="ECO:0000256" key="3">
    <source>
        <dbReference type="ARBA" id="ARBA00022448"/>
    </source>
</evidence>
<evidence type="ECO:0000313" key="13">
    <source>
        <dbReference type="Proteomes" id="UP000664357"/>
    </source>
</evidence>
<evidence type="ECO:0000313" key="12">
    <source>
        <dbReference type="EMBL" id="MEO1770958.1"/>
    </source>
</evidence>
<feature type="transmembrane region" description="Helical" evidence="9">
    <location>
        <begin position="252"/>
        <end position="272"/>
    </location>
</feature>
<reference evidence="12 13" key="1">
    <citation type="submission" date="2021-03" db="EMBL/GenBank/DDBJ databases">
        <authorList>
            <person name="Gilmore M.S."/>
            <person name="Schwartzman J."/>
            <person name="Van Tyne D."/>
            <person name="Martin M."/>
            <person name="Earl A.M."/>
            <person name="Manson A.L."/>
            <person name="Straub T."/>
            <person name="Salamzade R."/>
            <person name="Saavedra J."/>
            <person name="Lebreton F."/>
            <person name="Prichula J."/>
            <person name="Schaufler K."/>
            <person name="Gaca A."/>
            <person name="Sgardioli B."/>
            <person name="Wagenaar J."/>
            <person name="Strong T."/>
        </authorList>
    </citation>
    <scope>NUCLEOTIDE SEQUENCE [LARGE SCALE GENOMIC DNA]</scope>
    <source>
        <strain evidence="12 13">665A</strain>
    </source>
</reference>
<sequence>MEENKALQQTSYKQILSDGNLGEKAAFVVMGAGNLADKQIVKGLLFLISEIGFLVWFFMKGMNNLHGLITLGTNQQGWVFDETLGINVQVAGDNSMLLLIYGIATIIALIIFILLYKTNLKSTKQLYYLRSHDLAIPTFMQDIRSLLDERFHLTLMSIPMVGVIIFTVLPLMYMISLAFTSYDHNHLPPKSLFDWVGLANFGNVLSGRISGTFFPLLGWTLIWALCATATSFFFGVLLALLINSKGIKGKKVFRTLFVLTMAVPQFISLLIMQNMLHASGPINAFLQQIHLIDHPIPFLTSGLMAKISVIVVNVWIGIPVSMLVTTGIIMNLPEDQIEAARMDGANKLQVFRYITFPQILFVMAPSLIQQFIGNINNFNVIYLLTGGGPLNSDFYNAGETDLLVTWLYKLTVEVADYNIASVIGIITFVLSAVFSLFAYTRSGSYKKEGAF</sequence>
<evidence type="ECO:0000256" key="6">
    <source>
        <dbReference type="ARBA" id="ARBA00022692"/>
    </source>
</evidence>
<dbReference type="Pfam" id="PF00528">
    <property type="entry name" value="BPD_transp_1"/>
    <property type="match status" value="1"/>
</dbReference>
<comment type="function">
    <text evidence="10">Part of the ABC transporter complex MalEFGK involved in maltose/maltodextrin import. Probably responsible for the translocation of the substrate across the membrane.</text>
</comment>
<reference evidence="12 13" key="2">
    <citation type="submission" date="2024-02" db="EMBL/GenBank/DDBJ databases">
        <title>The Genome Sequence of Enterococcus sp. DIV0159.</title>
        <authorList>
            <person name="Earl A."/>
            <person name="Manson A."/>
            <person name="Gilmore M."/>
            <person name="Sanders J."/>
            <person name="Shea T."/>
            <person name="Howe W."/>
            <person name="Livny J."/>
            <person name="Cuomo C."/>
            <person name="Neafsey D."/>
            <person name="Birren B."/>
        </authorList>
    </citation>
    <scope>NUCLEOTIDE SEQUENCE [LARGE SCALE GENOMIC DNA]</scope>
    <source>
        <strain evidence="12 13">665A</strain>
    </source>
</reference>
<evidence type="ECO:0000256" key="7">
    <source>
        <dbReference type="ARBA" id="ARBA00022989"/>
    </source>
</evidence>
<feature type="transmembrane region" description="Helical" evidence="9">
    <location>
        <begin position="216"/>
        <end position="240"/>
    </location>
</feature>
<evidence type="ECO:0000256" key="4">
    <source>
        <dbReference type="ARBA" id="ARBA00022475"/>
    </source>
</evidence>
<evidence type="ECO:0000256" key="8">
    <source>
        <dbReference type="ARBA" id="ARBA00023136"/>
    </source>
</evidence>
<feature type="transmembrane region" description="Helical" evidence="9">
    <location>
        <begin position="417"/>
        <end position="439"/>
    </location>
</feature>
<keyword evidence="5 10" id="KW-0762">Sugar transport</keyword>
<dbReference type="SUPFAM" id="SSF160964">
    <property type="entry name" value="MalF N-terminal region-like"/>
    <property type="match status" value="1"/>
</dbReference>
<dbReference type="PANTHER" id="PTHR47314:SF1">
    <property type="entry name" value="MALTOSE_MALTODEXTRIN TRANSPORT SYSTEM PERMEASE PROTEIN MALF"/>
    <property type="match status" value="1"/>
</dbReference>
<keyword evidence="8 9" id="KW-0472">Membrane</keyword>
<dbReference type="PROSITE" id="PS50928">
    <property type="entry name" value="ABC_TM1"/>
    <property type="match status" value="1"/>
</dbReference>
<comment type="subcellular location">
    <subcellularLocation>
        <location evidence="1 9">Cell membrane</location>
        <topology evidence="1 9">Multi-pass membrane protein</topology>
    </subcellularLocation>
</comment>
<dbReference type="InterPro" id="IPR035906">
    <property type="entry name" value="MetI-like_sf"/>
</dbReference>
<feature type="transmembrane region" description="Helical" evidence="9">
    <location>
        <begin position="307"/>
        <end position="329"/>
    </location>
</feature>
<dbReference type="EMBL" id="JAFREL020000002">
    <property type="protein sequence ID" value="MEO1770958.1"/>
    <property type="molecule type" value="Genomic_DNA"/>
</dbReference>
<dbReference type="RefSeq" id="WP_207704966.1">
    <property type="nucleotide sequence ID" value="NZ_JAFREL020000002.1"/>
</dbReference>
<evidence type="ECO:0000256" key="1">
    <source>
        <dbReference type="ARBA" id="ARBA00004651"/>
    </source>
</evidence>
<feature type="transmembrane region" description="Helical" evidence="9">
    <location>
        <begin position="96"/>
        <end position="116"/>
    </location>
</feature>
<name>A0ABV0ETP1_9ENTE</name>